<sequence length="141" mass="15067">MSPSSSARAVLGGLAAVHLWWGSWAYVAPADFFARFPGFGHRWTAAYPPYNEHLIADLGATFLTLGVLLAIAAAVADRRVTRVVLTGVVLFSALHLVFHSRHAGLLGGSEWVLSLVTLVLGVLVPGALLGVTWTRRFSTDS</sequence>
<keyword evidence="1" id="KW-0812">Transmembrane</keyword>
<dbReference type="Proteomes" id="UP000587527">
    <property type="component" value="Unassembled WGS sequence"/>
</dbReference>
<name>A0A841BY24_9ACTN</name>
<feature type="transmembrane region" description="Helical" evidence="1">
    <location>
        <begin position="111"/>
        <end position="133"/>
    </location>
</feature>
<gene>
    <name evidence="2" type="ORF">F4553_005999</name>
</gene>
<keyword evidence="1" id="KW-1133">Transmembrane helix</keyword>
<organism evidence="2 3">
    <name type="scientific">Allocatelliglobosispora scoriae</name>
    <dbReference type="NCBI Taxonomy" id="643052"/>
    <lineage>
        <taxon>Bacteria</taxon>
        <taxon>Bacillati</taxon>
        <taxon>Actinomycetota</taxon>
        <taxon>Actinomycetes</taxon>
        <taxon>Micromonosporales</taxon>
        <taxon>Micromonosporaceae</taxon>
        <taxon>Allocatelliglobosispora</taxon>
    </lineage>
</organism>
<dbReference type="EMBL" id="JACHMN010000003">
    <property type="protein sequence ID" value="MBB5872565.1"/>
    <property type="molecule type" value="Genomic_DNA"/>
</dbReference>
<comment type="caution">
    <text evidence="2">The sequence shown here is derived from an EMBL/GenBank/DDBJ whole genome shotgun (WGS) entry which is preliminary data.</text>
</comment>
<proteinExistence type="predicted"/>
<evidence type="ECO:0000313" key="2">
    <source>
        <dbReference type="EMBL" id="MBB5872565.1"/>
    </source>
</evidence>
<dbReference type="AlphaFoldDB" id="A0A841BY24"/>
<accession>A0A841BY24</accession>
<evidence type="ECO:0000313" key="3">
    <source>
        <dbReference type="Proteomes" id="UP000587527"/>
    </source>
</evidence>
<reference evidence="2 3" key="1">
    <citation type="submission" date="2020-08" db="EMBL/GenBank/DDBJ databases">
        <title>Sequencing the genomes of 1000 actinobacteria strains.</title>
        <authorList>
            <person name="Klenk H.-P."/>
        </authorList>
    </citation>
    <scope>NUCLEOTIDE SEQUENCE [LARGE SCALE GENOMIC DNA]</scope>
    <source>
        <strain evidence="2 3">DSM 45362</strain>
    </source>
</reference>
<feature type="transmembrane region" description="Helical" evidence="1">
    <location>
        <begin position="53"/>
        <end position="76"/>
    </location>
</feature>
<protein>
    <submittedName>
        <fullName evidence="2">Uncharacterized protein</fullName>
    </submittedName>
</protein>
<feature type="transmembrane region" description="Helical" evidence="1">
    <location>
        <begin position="83"/>
        <end position="99"/>
    </location>
</feature>
<keyword evidence="1" id="KW-0472">Membrane</keyword>
<evidence type="ECO:0000256" key="1">
    <source>
        <dbReference type="SAM" id="Phobius"/>
    </source>
</evidence>
<dbReference type="RefSeq" id="WP_184842402.1">
    <property type="nucleotide sequence ID" value="NZ_JACHMN010000003.1"/>
</dbReference>
<keyword evidence="3" id="KW-1185">Reference proteome</keyword>